<evidence type="ECO:0000313" key="7">
    <source>
        <dbReference type="EMBL" id="SEQ25874.1"/>
    </source>
</evidence>
<evidence type="ECO:0000256" key="2">
    <source>
        <dbReference type="ARBA" id="ARBA00022475"/>
    </source>
</evidence>
<dbReference type="Pfam" id="PF02653">
    <property type="entry name" value="BPD_transp_2"/>
    <property type="match status" value="1"/>
</dbReference>
<proteinExistence type="predicted"/>
<dbReference type="GO" id="GO:0022857">
    <property type="term" value="F:transmembrane transporter activity"/>
    <property type="evidence" value="ECO:0007669"/>
    <property type="project" value="InterPro"/>
</dbReference>
<evidence type="ECO:0000313" key="8">
    <source>
        <dbReference type="Proteomes" id="UP000199647"/>
    </source>
</evidence>
<feature type="transmembrane region" description="Helical" evidence="6">
    <location>
        <begin position="140"/>
        <end position="161"/>
    </location>
</feature>
<keyword evidence="8" id="KW-1185">Reference proteome</keyword>
<keyword evidence="2" id="KW-1003">Cell membrane</keyword>
<dbReference type="AlphaFoldDB" id="A0A1H9EJI3"/>
<comment type="subcellular location">
    <subcellularLocation>
        <location evidence="1">Cell membrane</location>
        <topology evidence="1">Multi-pass membrane protein</topology>
    </subcellularLocation>
</comment>
<dbReference type="Proteomes" id="UP000199647">
    <property type="component" value="Unassembled WGS sequence"/>
</dbReference>
<dbReference type="RefSeq" id="WP_177176736.1">
    <property type="nucleotide sequence ID" value="NZ_FOFG01000003.1"/>
</dbReference>
<reference evidence="7 8" key="1">
    <citation type="submission" date="2016-10" db="EMBL/GenBank/DDBJ databases">
        <authorList>
            <person name="de Groot N.N."/>
        </authorList>
    </citation>
    <scope>NUCLEOTIDE SEQUENCE [LARGE SCALE GENOMIC DNA]</scope>
    <source>
        <strain evidence="7 8">A52C2</strain>
    </source>
</reference>
<feature type="transmembrane region" description="Helical" evidence="6">
    <location>
        <begin position="28"/>
        <end position="49"/>
    </location>
</feature>
<keyword evidence="3 6" id="KW-0812">Transmembrane</keyword>
<feature type="transmembrane region" description="Helical" evidence="6">
    <location>
        <begin position="110"/>
        <end position="128"/>
    </location>
</feature>
<feature type="transmembrane region" description="Helical" evidence="6">
    <location>
        <begin position="173"/>
        <end position="199"/>
    </location>
</feature>
<name>A0A1H9EJI3_9HYPH</name>
<feature type="transmembrane region" description="Helical" evidence="6">
    <location>
        <begin position="230"/>
        <end position="249"/>
    </location>
</feature>
<accession>A0A1H9EJI3</accession>
<dbReference type="InterPro" id="IPR001851">
    <property type="entry name" value="ABC_transp_permease"/>
</dbReference>
<keyword evidence="5 6" id="KW-0472">Membrane</keyword>
<evidence type="ECO:0000256" key="6">
    <source>
        <dbReference type="SAM" id="Phobius"/>
    </source>
</evidence>
<feature type="transmembrane region" description="Helical" evidence="6">
    <location>
        <begin position="309"/>
        <end position="327"/>
    </location>
</feature>
<dbReference type="STRING" id="1855383.SAMN05216548_103193"/>
<organism evidence="7 8">
    <name type="scientific">Faunimonas pinastri</name>
    <dbReference type="NCBI Taxonomy" id="1855383"/>
    <lineage>
        <taxon>Bacteria</taxon>
        <taxon>Pseudomonadati</taxon>
        <taxon>Pseudomonadota</taxon>
        <taxon>Alphaproteobacteria</taxon>
        <taxon>Hyphomicrobiales</taxon>
        <taxon>Afifellaceae</taxon>
        <taxon>Faunimonas</taxon>
    </lineage>
</organism>
<feature type="transmembrane region" description="Helical" evidence="6">
    <location>
        <begin position="61"/>
        <end position="79"/>
    </location>
</feature>
<feature type="transmembrane region" description="Helical" evidence="6">
    <location>
        <begin position="269"/>
        <end position="297"/>
    </location>
</feature>
<dbReference type="CDD" id="cd06579">
    <property type="entry name" value="TM_PBP1_transp_AraH_like"/>
    <property type="match status" value="1"/>
</dbReference>
<gene>
    <name evidence="7" type="ORF">SAMN05216548_103193</name>
</gene>
<dbReference type="EMBL" id="FOFG01000003">
    <property type="protein sequence ID" value="SEQ25874.1"/>
    <property type="molecule type" value="Genomic_DNA"/>
</dbReference>
<dbReference type="GO" id="GO:0005886">
    <property type="term" value="C:plasma membrane"/>
    <property type="evidence" value="ECO:0007669"/>
    <property type="project" value="UniProtKB-SubCell"/>
</dbReference>
<evidence type="ECO:0000256" key="1">
    <source>
        <dbReference type="ARBA" id="ARBA00004651"/>
    </source>
</evidence>
<evidence type="ECO:0000256" key="4">
    <source>
        <dbReference type="ARBA" id="ARBA00022989"/>
    </source>
</evidence>
<dbReference type="PANTHER" id="PTHR32196:SF72">
    <property type="entry name" value="RIBOSE IMPORT PERMEASE PROTEIN RBSC"/>
    <property type="match status" value="1"/>
</dbReference>
<sequence length="336" mass="35066">MSATHDVSGPATVTVPQSRPWRHILNSWRAEIGVGLGLIFLIVLFSAIAPNFASSGNASSILRQVSVTAIVAVGMTMVIIAGEIDLSVGASVGLAGTLFALLVVQHNVPMVLSFVCVLIVSAIIGLFIGSLRVIWGIPSFITTIGLLSALRGIAFLISNSLTIGPLPASLPTLWFGAVLGVPIPILLMIAVALAGWVTLGRTRFGRHLYALGGNPVTASRYGIPVPRMRLYVFVIVQCLAAVGGVLYVARLNGGSATVGELLELDVIAAVIVGGTSLSGGVGRMIGTMLGVLFVAVLRNGMVLLGVDPIVFMIAQGFVIILAVWWGMLHRTGWNAE</sequence>
<dbReference type="PANTHER" id="PTHR32196">
    <property type="entry name" value="ABC TRANSPORTER PERMEASE PROTEIN YPHD-RELATED-RELATED"/>
    <property type="match status" value="1"/>
</dbReference>
<evidence type="ECO:0000256" key="5">
    <source>
        <dbReference type="ARBA" id="ARBA00023136"/>
    </source>
</evidence>
<keyword evidence="4 6" id="KW-1133">Transmembrane helix</keyword>
<protein>
    <submittedName>
        <fullName evidence="7">Monosaccharide ABC transporter membrane protein, CUT2 family</fullName>
    </submittedName>
</protein>
<evidence type="ECO:0000256" key="3">
    <source>
        <dbReference type="ARBA" id="ARBA00022692"/>
    </source>
</evidence>